<reference evidence="1 2" key="1">
    <citation type="submission" date="2019-02" db="EMBL/GenBank/DDBJ databases">
        <title>Bacterial novel species Emticicia sp. 17J42-9 isolated from soil.</title>
        <authorList>
            <person name="Jung H.-Y."/>
        </authorList>
    </citation>
    <scope>NUCLEOTIDE SEQUENCE [LARGE SCALE GENOMIC DNA]</scope>
    <source>
        <strain evidence="1 2">17J42-9</strain>
    </source>
</reference>
<organism evidence="1 2">
    <name type="scientific">Emticicia agri</name>
    <dbReference type="NCBI Taxonomy" id="2492393"/>
    <lineage>
        <taxon>Bacteria</taxon>
        <taxon>Pseudomonadati</taxon>
        <taxon>Bacteroidota</taxon>
        <taxon>Cytophagia</taxon>
        <taxon>Cytophagales</taxon>
        <taxon>Leadbetterellaceae</taxon>
        <taxon>Emticicia</taxon>
    </lineage>
</organism>
<evidence type="ECO:0000313" key="2">
    <source>
        <dbReference type="Proteomes" id="UP000293162"/>
    </source>
</evidence>
<evidence type="ECO:0000313" key="1">
    <source>
        <dbReference type="EMBL" id="RYU93896.1"/>
    </source>
</evidence>
<gene>
    <name evidence="1" type="ORF">EWM59_19850</name>
</gene>
<dbReference type="Proteomes" id="UP000293162">
    <property type="component" value="Unassembled WGS sequence"/>
</dbReference>
<name>A0A4Q5LVY0_9BACT</name>
<keyword evidence="2" id="KW-1185">Reference proteome</keyword>
<proteinExistence type="predicted"/>
<dbReference type="EMBL" id="SEWF01000035">
    <property type="protein sequence ID" value="RYU93896.1"/>
    <property type="molecule type" value="Genomic_DNA"/>
</dbReference>
<dbReference type="InterPro" id="IPR043749">
    <property type="entry name" value="DUF5694"/>
</dbReference>
<dbReference type="Pfam" id="PF18950">
    <property type="entry name" value="DUF5694"/>
    <property type="match status" value="1"/>
</dbReference>
<protein>
    <submittedName>
        <fullName evidence="1">Uncharacterized protein</fullName>
    </submittedName>
</protein>
<dbReference type="AlphaFoldDB" id="A0A4Q5LVY0"/>
<sequence>MQKTKDTRPEFLLIGTFHYIPDSLSCNWSDAYRKLLQYKPDQIAVEEVMPTDEASLIQNYTKNYRAVWDSLILVWVGKHINPADSIRHYTTLLSVKENPKHRLQLWKYYHLGLDMGNRNFQNYLIAQNSRQYESLIDTTKGWDKYFWTRYKRMIEDKKDSEFFKLIYPLAIKSGITYLYPTDDRITFPIQSEAYSKFAEELEGTAAMKKLENFWAEYKKAETAQLRQCNAMLAINSKEWVAKTDYGQAHILDDTHNKHYKAYADVWYQRNLSIANRIIAAARQSKAKKMAVFYGNMHIFPVKKYLEEKGYKVKLLEDI</sequence>
<comment type="caution">
    <text evidence="1">The sequence shown here is derived from an EMBL/GenBank/DDBJ whole genome shotgun (WGS) entry which is preliminary data.</text>
</comment>
<accession>A0A4Q5LVY0</accession>